<evidence type="ECO:0000259" key="14">
    <source>
        <dbReference type="Pfam" id="PF21447"/>
    </source>
</evidence>
<evidence type="ECO:0000256" key="2">
    <source>
        <dbReference type="ARBA" id="ARBA00007381"/>
    </source>
</evidence>
<evidence type="ECO:0000256" key="9">
    <source>
        <dbReference type="ARBA" id="ARBA00030019"/>
    </source>
</evidence>
<dbReference type="GO" id="GO:0004309">
    <property type="term" value="F:exopolyphosphatase activity"/>
    <property type="evidence" value="ECO:0007669"/>
    <property type="project" value="UniProtKB-EC"/>
</dbReference>
<keyword evidence="16" id="KW-1185">Reference proteome</keyword>
<dbReference type="PANTHER" id="PTHR30005">
    <property type="entry name" value="EXOPOLYPHOSPHATASE"/>
    <property type="match status" value="1"/>
</dbReference>
<dbReference type="Gene3D" id="3.30.420.40">
    <property type="match status" value="1"/>
</dbReference>
<dbReference type="InterPro" id="IPR048950">
    <property type="entry name" value="Ppx_GppA_C"/>
</dbReference>
<accession>A0A4R2TK55</accession>
<proteinExistence type="inferred from homology"/>
<dbReference type="InterPro" id="IPR050273">
    <property type="entry name" value="GppA/Ppx_hydrolase"/>
</dbReference>
<dbReference type="AlphaFoldDB" id="A0A4R2TK55"/>
<dbReference type="Pfam" id="PF02541">
    <property type="entry name" value="Ppx-GppA"/>
    <property type="match status" value="1"/>
</dbReference>
<dbReference type="PANTHER" id="PTHR30005:SF0">
    <property type="entry name" value="RETROGRADE REGULATION PROTEIN 2"/>
    <property type="match status" value="1"/>
</dbReference>
<dbReference type="SUPFAM" id="SSF109604">
    <property type="entry name" value="HD-domain/PDEase-like"/>
    <property type="match status" value="1"/>
</dbReference>
<dbReference type="PROSITE" id="PS00329">
    <property type="entry name" value="HSP70_2"/>
    <property type="match status" value="1"/>
</dbReference>
<dbReference type="InterPro" id="IPR043129">
    <property type="entry name" value="ATPase_NBD"/>
</dbReference>
<keyword evidence="7" id="KW-0378">Hydrolase</keyword>
<comment type="similarity">
    <text evidence="2">Belongs to the heat shock protein 70 family.</text>
</comment>
<evidence type="ECO:0000256" key="3">
    <source>
        <dbReference type="ARBA" id="ARBA00012451"/>
    </source>
</evidence>
<keyword evidence="8" id="KW-0346">Stress response</keyword>
<comment type="catalytic activity">
    <reaction evidence="12">
        <text>[phosphate](n) + H2O = [phosphate](n-1) + phosphate + H(+)</text>
        <dbReference type="Rhea" id="RHEA:21528"/>
        <dbReference type="Rhea" id="RHEA-COMP:9859"/>
        <dbReference type="Rhea" id="RHEA-COMP:14279"/>
        <dbReference type="ChEBI" id="CHEBI:15377"/>
        <dbReference type="ChEBI" id="CHEBI:15378"/>
        <dbReference type="ChEBI" id="CHEBI:16838"/>
        <dbReference type="ChEBI" id="CHEBI:43474"/>
        <dbReference type="EC" id="3.6.1.11"/>
    </reaction>
</comment>
<feature type="domain" description="Ppx/GppA phosphatase C-terminal" evidence="14">
    <location>
        <begin position="324"/>
        <end position="479"/>
    </location>
</feature>
<evidence type="ECO:0000256" key="12">
    <source>
        <dbReference type="ARBA" id="ARBA00047607"/>
    </source>
</evidence>
<reference evidence="15 16" key="1">
    <citation type="submission" date="2019-03" db="EMBL/GenBank/DDBJ databases">
        <title>Genomic Encyclopedia of Type Strains, Phase IV (KMG-IV): sequencing the most valuable type-strain genomes for metagenomic binning, comparative biology and taxonomic classification.</title>
        <authorList>
            <person name="Goeker M."/>
        </authorList>
    </citation>
    <scope>NUCLEOTIDE SEQUENCE [LARGE SCALE GENOMIC DNA]</scope>
    <source>
        <strain evidence="15 16">DSM 100013</strain>
    </source>
</reference>
<name>A0A4R2TK55_9FIRM</name>
<evidence type="ECO:0000259" key="13">
    <source>
        <dbReference type="Pfam" id="PF02541"/>
    </source>
</evidence>
<dbReference type="InterPro" id="IPR003695">
    <property type="entry name" value="Ppx_GppA_N"/>
</dbReference>
<dbReference type="NCBIfam" id="TIGR03706">
    <property type="entry name" value="exo_poly_only"/>
    <property type="match status" value="1"/>
</dbReference>
<evidence type="ECO:0000256" key="8">
    <source>
        <dbReference type="ARBA" id="ARBA00023016"/>
    </source>
</evidence>
<comment type="similarity">
    <text evidence="1">Belongs to the GppA/Ppx family.</text>
</comment>
<dbReference type="PIRSF" id="PIRSF001267">
    <property type="entry name" value="Pyrophosphatase_GppA_Ppx"/>
    <property type="match status" value="1"/>
</dbReference>
<evidence type="ECO:0000313" key="16">
    <source>
        <dbReference type="Proteomes" id="UP000295504"/>
    </source>
</evidence>
<organism evidence="15 16">
    <name type="scientific">Serpentinicella alkaliphila</name>
    <dbReference type="NCBI Taxonomy" id="1734049"/>
    <lineage>
        <taxon>Bacteria</taxon>
        <taxon>Bacillati</taxon>
        <taxon>Bacillota</taxon>
        <taxon>Clostridia</taxon>
        <taxon>Peptostreptococcales</taxon>
        <taxon>Natronincolaceae</taxon>
        <taxon>Serpentinicella</taxon>
    </lineage>
</organism>
<gene>
    <name evidence="15" type="ORF">EDD79_102631</name>
</gene>
<dbReference type="InterPro" id="IPR022371">
    <property type="entry name" value="Exopolyphosphatase"/>
</dbReference>
<evidence type="ECO:0000256" key="6">
    <source>
        <dbReference type="ARBA" id="ARBA00020416"/>
    </source>
</evidence>
<evidence type="ECO:0000256" key="4">
    <source>
        <dbReference type="ARBA" id="ARBA00014415"/>
    </source>
</evidence>
<sequence>MKVQTVVNKVAVIDLGSNTIRMLIMKIYRDRSFKMIDEIKEMVRLSEGMGDKKILQKEPMERTLHVLMLFKAIIEAHEVDEVMAIATAAVRNATNKDEFLKRIKVELDMNFDVIAGEKEAYYGYLGVINTIDIENCVIVDIGGGSTEISLVLDKRFKESISLPYGSIILTEQFLGKEQVTQEKIQTLENFMIKVLSGIKWLKSAVGLPIIGLGGTIRTLAKVNKNKVAFPLNSLHNYQLDHKEVSRVYKEITSKDLDGRIKLPGVNKERADIIIGGLVPIKVIMEYLNSNNLVISGNGVREGIFYEYYLKQIKCNNMRLDDVLEHSVTNILKNYNLNLQHCYHVRKLALEIFDQTQSIHKFDEGYRKLLSTSSLLHDIGNYIDYYNHHQHGFYLTLNSKINGMDNKEKLLCAYLVGFHRDADFKEDWKKYNMLIKKEDYDNIKKLSIFLKIAEKLDRSEYASVKNIECDITKKVVIIKVITDNNPILEIEAALKYKKDFLKAFKKDLIILK</sequence>
<evidence type="ECO:0000256" key="10">
    <source>
        <dbReference type="ARBA" id="ARBA00030945"/>
    </source>
</evidence>
<evidence type="ECO:0000256" key="1">
    <source>
        <dbReference type="ARBA" id="ARBA00007125"/>
    </source>
</evidence>
<dbReference type="Gene3D" id="1.10.3210.10">
    <property type="entry name" value="Hypothetical protein af1432"/>
    <property type="match status" value="1"/>
</dbReference>
<evidence type="ECO:0000256" key="7">
    <source>
        <dbReference type="ARBA" id="ARBA00022801"/>
    </source>
</evidence>
<dbReference type="InterPro" id="IPR030673">
    <property type="entry name" value="PyroPPase_GppA_Ppx"/>
</dbReference>
<dbReference type="Pfam" id="PF21447">
    <property type="entry name" value="Ppx-GppA_III"/>
    <property type="match status" value="1"/>
</dbReference>
<dbReference type="InterPro" id="IPR018181">
    <property type="entry name" value="Heat_shock_70_CS"/>
</dbReference>
<dbReference type="EC" id="3.6.1.11" evidence="3"/>
<evidence type="ECO:0000256" key="11">
    <source>
        <dbReference type="ARBA" id="ARBA00033103"/>
    </source>
</evidence>
<evidence type="ECO:0000313" key="15">
    <source>
        <dbReference type="EMBL" id="TCQ01565.1"/>
    </source>
</evidence>
<dbReference type="SUPFAM" id="SSF53067">
    <property type="entry name" value="Actin-like ATPase domain"/>
    <property type="match status" value="2"/>
</dbReference>
<dbReference type="CDD" id="cd24052">
    <property type="entry name" value="ASKHA_NBD_HpPPX-GppA-like"/>
    <property type="match status" value="1"/>
</dbReference>
<evidence type="ECO:0000256" key="5">
    <source>
        <dbReference type="ARBA" id="ARBA00017249"/>
    </source>
</evidence>
<dbReference type="EMBL" id="SLYC01000026">
    <property type="protein sequence ID" value="TCQ01565.1"/>
    <property type="molecule type" value="Genomic_DNA"/>
</dbReference>
<comment type="caution">
    <text evidence="15">The sequence shown here is derived from an EMBL/GenBank/DDBJ whole genome shotgun (WGS) entry which is preliminary data.</text>
</comment>
<dbReference type="OrthoDB" id="9807195at2"/>
<feature type="domain" description="Ppx/GppA phosphatase N-terminal" evidence="13">
    <location>
        <begin position="30"/>
        <end position="309"/>
    </location>
</feature>
<dbReference type="Gene3D" id="3.30.420.150">
    <property type="entry name" value="Exopolyphosphatase. Domain 2"/>
    <property type="match status" value="1"/>
</dbReference>
<dbReference type="Proteomes" id="UP000295504">
    <property type="component" value="Unassembled WGS sequence"/>
</dbReference>
<protein>
    <recommendedName>
        <fullName evidence="4">Chaperone protein DnaK</fullName>
        <ecNumber evidence="3">3.6.1.11</ecNumber>
    </recommendedName>
    <alternativeName>
        <fullName evidence="5">Chaperone protein dnaK</fullName>
    </alternativeName>
    <alternativeName>
        <fullName evidence="6">Exopolyphosphatase</fullName>
    </alternativeName>
    <alternativeName>
        <fullName evidence="11">HSP70</fullName>
    </alternativeName>
    <alternativeName>
        <fullName evidence="10">Heat shock 70 kDa protein</fullName>
    </alternativeName>
    <alternativeName>
        <fullName evidence="9">Heat shock protein 70</fullName>
    </alternativeName>
</protein>
<dbReference type="GO" id="GO:0006793">
    <property type="term" value="P:phosphorus metabolic process"/>
    <property type="evidence" value="ECO:0007669"/>
    <property type="project" value="InterPro"/>
</dbReference>